<dbReference type="SUPFAM" id="SSF141523">
    <property type="entry name" value="L,D-transpeptidase catalytic domain-like"/>
    <property type="match status" value="1"/>
</dbReference>
<proteinExistence type="predicted"/>
<evidence type="ECO:0000256" key="3">
    <source>
        <dbReference type="ARBA" id="ARBA00022960"/>
    </source>
</evidence>
<keyword evidence="2" id="KW-0808">Transferase</keyword>
<dbReference type="AlphaFoldDB" id="A0A2H0UBH2"/>
<dbReference type="InterPro" id="IPR006311">
    <property type="entry name" value="TAT_signal"/>
</dbReference>
<organism evidence="8 9">
    <name type="scientific">Candidatus Kaiserbacteria bacterium CG10_big_fil_rev_8_21_14_0_10_51_14</name>
    <dbReference type="NCBI Taxonomy" id="1974610"/>
    <lineage>
        <taxon>Bacteria</taxon>
        <taxon>Candidatus Kaiseribacteriota</taxon>
    </lineage>
</organism>
<feature type="active site" description="Nucleophile" evidence="6">
    <location>
        <position position="270"/>
    </location>
</feature>
<reference evidence="9" key="1">
    <citation type="submission" date="2017-09" db="EMBL/GenBank/DDBJ databases">
        <title>Depth-based differentiation of microbial function through sediment-hosted aquifers and enrichment of novel symbionts in the deep terrestrial subsurface.</title>
        <authorList>
            <person name="Probst A.J."/>
            <person name="Ladd B."/>
            <person name="Jarett J.K."/>
            <person name="Geller-Mcgrath D.E."/>
            <person name="Sieber C.M.K."/>
            <person name="Emerson J.B."/>
            <person name="Anantharaman K."/>
            <person name="Thomas B.C."/>
            <person name="Malmstrom R."/>
            <person name="Stieglmeier M."/>
            <person name="Klingl A."/>
            <person name="Woyke T."/>
            <person name="Ryan C.M."/>
            <person name="Banfield J.F."/>
        </authorList>
    </citation>
    <scope>NUCLEOTIDE SEQUENCE [LARGE SCALE GENOMIC DNA]</scope>
</reference>
<feature type="active site" description="Proton donor/acceptor" evidence="6">
    <location>
        <position position="242"/>
    </location>
</feature>
<keyword evidence="4 6" id="KW-0573">Peptidoglycan synthesis</keyword>
<dbReference type="InterPro" id="IPR038063">
    <property type="entry name" value="Transpep_catalytic_dom"/>
</dbReference>
<dbReference type="GO" id="GO:0008360">
    <property type="term" value="P:regulation of cell shape"/>
    <property type="evidence" value="ECO:0007669"/>
    <property type="project" value="UniProtKB-UniRule"/>
</dbReference>
<dbReference type="UniPathway" id="UPA00219"/>
<accession>A0A2H0UBH2</accession>
<evidence type="ECO:0000313" key="8">
    <source>
        <dbReference type="EMBL" id="PIR83759.1"/>
    </source>
</evidence>
<dbReference type="Proteomes" id="UP000231192">
    <property type="component" value="Unassembled WGS sequence"/>
</dbReference>
<evidence type="ECO:0000256" key="1">
    <source>
        <dbReference type="ARBA" id="ARBA00004752"/>
    </source>
</evidence>
<evidence type="ECO:0000259" key="7">
    <source>
        <dbReference type="PROSITE" id="PS52029"/>
    </source>
</evidence>
<evidence type="ECO:0000313" key="9">
    <source>
        <dbReference type="Proteomes" id="UP000231192"/>
    </source>
</evidence>
<protein>
    <recommendedName>
        <fullName evidence="7">L,D-TPase catalytic domain-containing protein</fullName>
    </recommendedName>
</protein>
<sequence length="319" mass="35304">MEEGVNRREFLKRSGAAAALTLLPKGVEAQERPFEYFASDLRPEELEAQKEAAAQSLVQDFPAIPEIEYLRKYFPHLTEESQMYIPSREELEYVLSESTSQLDELAAAMTTGSSAVFVFADYNRESGKRQRLYTMRKDAHDKMVFVKAYPISLGREGFGNASGSEKTPLGLHTIAASHMGYFGEVVSDPNQYRDVFNRVEIAGNPHWFVKGLGKEDEVAEIVTDEYHLVGPQTSAGRGIFLHGTNRSGEIGSDGEWKSLLGEGRAGSLGCVRVSNTGIRDLGLSSLITIGSFVMIHATPAAQEAPVSQYYPVPRWNEDQ</sequence>
<evidence type="ECO:0000256" key="4">
    <source>
        <dbReference type="ARBA" id="ARBA00022984"/>
    </source>
</evidence>
<dbReference type="Gene3D" id="2.40.440.10">
    <property type="entry name" value="L,D-transpeptidase catalytic domain-like"/>
    <property type="match status" value="1"/>
</dbReference>
<gene>
    <name evidence="8" type="ORF">COU18_03750</name>
</gene>
<evidence type="ECO:0000256" key="6">
    <source>
        <dbReference type="PROSITE-ProRule" id="PRU01373"/>
    </source>
</evidence>
<dbReference type="PROSITE" id="PS51318">
    <property type="entry name" value="TAT"/>
    <property type="match status" value="1"/>
</dbReference>
<dbReference type="EMBL" id="PFBK01000008">
    <property type="protein sequence ID" value="PIR83759.1"/>
    <property type="molecule type" value="Genomic_DNA"/>
</dbReference>
<keyword evidence="3 6" id="KW-0133">Cell shape</keyword>
<dbReference type="NCBIfam" id="TIGR01409">
    <property type="entry name" value="TAT_signal_seq"/>
    <property type="match status" value="1"/>
</dbReference>
<evidence type="ECO:0000256" key="2">
    <source>
        <dbReference type="ARBA" id="ARBA00022679"/>
    </source>
</evidence>
<dbReference type="InterPro" id="IPR019546">
    <property type="entry name" value="TAT_signal_bac_arc"/>
</dbReference>
<dbReference type="CDD" id="cd16913">
    <property type="entry name" value="YkuD_like"/>
    <property type="match status" value="1"/>
</dbReference>
<dbReference type="GO" id="GO:0071555">
    <property type="term" value="P:cell wall organization"/>
    <property type="evidence" value="ECO:0007669"/>
    <property type="project" value="UniProtKB-UniRule"/>
</dbReference>
<feature type="domain" description="L,D-TPase catalytic" evidence="7">
    <location>
        <begin position="121"/>
        <end position="296"/>
    </location>
</feature>
<comment type="caution">
    <text evidence="8">The sequence shown here is derived from an EMBL/GenBank/DDBJ whole genome shotgun (WGS) entry which is preliminary data.</text>
</comment>
<dbReference type="GO" id="GO:0009252">
    <property type="term" value="P:peptidoglycan biosynthetic process"/>
    <property type="evidence" value="ECO:0007669"/>
    <property type="project" value="UniProtKB-UniPathway"/>
</dbReference>
<evidence type="ECO:0000256" key="5">
    <source>
        <dbReference type="ARBA" id="ARBA00023316"/>
    </source>
</evidence>
<keyword evidence="5 6" id="KW-0961">Cell wall biogenesis/degradation</keyword>
<comment type="pathway">
    <text evidence="1 6">Cell wall biogenesis; peptidoglycan biosynthesis.</text>
</comment>
<dbReference type="InterPro" id="IPR005490">
    <property type="entry name" value="LD_TPept_cat_dom"/>
</dbReference>
<name>A0A2H0UBH2_9BACT</name>
<dbReference type="PROSITE" id="PS52029">
    <property type="entry name" value="LD_TPASE"/>
    <property type="match status" value="1"/>
</dbReference>
<dbReference type="Pfam" id="PF03734">
    <property type="entry name" value="YkuD"/>
    <property type="match status" value="1"/>
</dbReference>
<dbReference type="GO" id="GO:0016740">
    <property type="term" value="F:transferase activity"/>
    <property type="evidence" value="ECO:0007669"/>
    <property type="project" value="UniProtKB-KW"/>
</dbReference>